<reference evidence="2 3" key="1">
    <citation type="submission" date="2018-11" db="EMBL/GenBank/DDBJ databases">
        <title>Sequencing the genomes of 1000 actinobacteria strains.</title>
        <authorList>
            <person name="Klenk H.-P."/>
        </authorList>
    </citation>
    <scope>NUCLEOTIDE SEQUENCE [LARGE SCALE GENOMIC DNA]</scope>
    <source>
        <strain evidence="2 3">DSM 44254</strain>
    </source>
</reference>
<feature type="signal peptide" evidence="1">
    <location>
        <begin position="1"/>
        <end position="18"/>
    </location>
</feature>
<feature type="chain" id="PRO_5039686203" description="PknH-like protein" evidence="1">
    <location>
        <begin position="19"/>
        <end position="236"/>
    </location>
</feature>
<gene>
    <name evidence="2" type="ORF">EDD29_8340</name>
</gene>
<dbReference type="EMBL" id="RJKE01000001">
    <property type="protein sequence ID" value="ROO90608.1"/>
    <property type="molecule type" value="Genomic_DNA"/>
</dbReference>
<protein>
    <recommendedName>
        <fullName evidence="4">PknH-like protein</fullName>
    </recommendedName>
</protein>
<dbReference type="Proteomes" id="UP000272400">
    <property type="component" value="Unassembled WGS sequence"/>
</dbReference>
<sequence>MLLKRLIPPVMAVLVASAAGCSGGADDTAPPAVRTPEAGAASYTSDQLRQALLSDVAGYVRAGEPESGTYGMLRAIRNFTQLQGQVKLDKPECADAAKALETAGDLAAAPAALTTFAKATGETVTQTLLAVSAQAAEREIERRVPKLCRTYKTKVGGEWSTHQVLEQTPDRHFVGEGSRTVGLVTMSGEVEVNMWFVVFTAPGYLGTVSVYGPKATKGEAERLARDAAGQIERVLG</sequence>
<evidence type="ECO:0000256" key="1">
    <source>
        <dbReference type="SAM" id="SignalP"/>
    </source>
</evidence>
<proteinExistence type="predicted"/>
<dbReference type="PROSITE" id="PS51257">
    <property type="entry name" value="PROKAR_LIPOPROTEIN"/>
    <property type="match status" value="1"/>
</dbReference>
<accession>A0A3N1DBW7</accession>
<comment type="caution">
    <text evidence="2">The sequence shown here is derived from an EMBL/GenBank/DDBJ whole genome shotgun (WGS) entry which is preliminary data.</text>
</comment>
<dbReference type="RefSeq" id="WP_148086266.1">
    <property type="nucleotide sequence ID" value="NZ_RJKE01000001.1"/>
</dbReference>
<evidence type="ECO:0000313" key="3">
    <source>
        <dbReference type="Proteomes" id="UP000272400"/>
    </source>
</evidence>
<dbReference type="AlphaFoldDB" id="A0A3N1DBW7"/>
<dbReference type="OrthoDB" id="3473354at2"/>
<name>A0A3N1DBW7_9ACTN</name>
<evidence type="ECO:0008006" key="4">
    <source>
        <dbReference type="Google" id="ProtNLM"/>
    </source>
</evidence>
<evidence type="ECO:0000313" key="2">
    <source>
        <dbReference type="EMBL" id="ROO90608.1"/>
    </source>
</evidence>
<keyword evidence="1" id="KW-0732">Signal</keyword>
<organism evidence="2 3">
    <name type="scientific">Actinocorallia herbida</name>
    <dbReference type="NCBI Taxonomy" id="58109"/>
    <lineage>
        <taxon>Bacteria</taxon>
        <taxon>Bacillati</taxon>
        <taxon>Actinomycetota</taxon>
        <taxon>Actinomycetes</taxon>
        <taxon>Streptosporangiales</taxon>
        <taxon>Thermomonosporaceae</taxon>
        <taxon>Actinocorallia</taxon>
    </lineage>
</organism>
<keyword evidence="3" id="KW-1185">Reference proteome</keyword>